<dbReference type="EnsemblPlants" id="AUR62043933-RA">
    <property type="protein sequence ID" value="AUR62043933-RA:cds"/>
    <property type="gene ID" value="AUR62043933"/>
</dbReference>
<dbReference type="KEGG" id="cqi:110728349"/>
<dbReference type="OrthoDB" id="1660458at2759"/>
<dbReference type="AlphaFoldDB" id="A0A803NCV4"/>
<gene>
    <name evidence="1" type="primary">LOC110728349</name>
</gene>
<reference evidence="1" key="1">
    <citation type="journal article" date="2017" name="Nature">
        <title>The genome of Chenopodium quinoa.</title>
        <authorList>
            <person name="Jarvis D.E."/>
            <person name="Ho Y.S."/>
            <person name="Lightfoot D.J."/>
            <person name="Schmoeckel S.M."/>
            <person name="Li B."/>
            <person name="Borm T.J.A."/>
            <person name="Ohyanagi H."/>
            <person name="Mineta K."/>
            <person name="Michell C.T."/>
            <person name="Saber N."/>
            <person name="Kharbatia N.M."/>
            <person name="Rupper R.R."/>
            <person name="Sharp A.R."/>
            <person name="Dally N."/>
            <person name="Boughton B.A."/>
            <person name="Woo Y.H."/>
            <person name="Gao G."/>
            <person name="Schijlen E.G.W.M."/>
            <person name="Guo X."/>
            <person name="Momin A.A."/>
            <person name="Negrao S."/>
            <person name="Al-Babili S."/>
            <person name="Gehring C."/>
            <person name="Roessner U."/>
            <person name="Jung C."/>
            <person name="Murphy K."/>
            <person name="Arold S.T."/>
            <person name="Gojobori T."/>
            <person name="van der Linden C.G."/>
            <person name="van Loo E.N."/>
            <person name="Jellen E.N."/>
            <person name="Maughan P.J."/>
            <person name="Tester M."/>
        </authorList>
    </citation>
    <scope>NUCLEOTIDE SEQUENCE [LARGE SCALE GENOMIC DNA]</scope>
    <source>
        <strain evidence="1">cv. PI 614886</strain>
    </source>
</reference>
<name>A0A803NCV4_CHEQI</name>
<dbReference type="PANTHER" id="PTHR35505:SF1">
    <property type="entry name" value="SNF2 DOMAIN PROTEIN"/>
    <property type="match status" value="1"/>
</dbReference>
<proteinExistence type="predicted"/>
<accession>A0A803NCV4</accession>
<keyword evidence="2" id="KW-1185">Reference proteome</keyword>
<dbReference type="OMA" id="FRMMLEP"/>
<evidence type="ECO:0000313" key="2">
    <source>
        <dbReference type="Proteomes" id="UP000596660"/>
    </source>
</evidence>
<sequence length="532" mass="59960">MGTTNPLNPQNPTSPFSQFSAESYHPMLQESIQLFLSQIQSGISDFSHFNLMFSRLIHTMPSPPIEIVWFYSAVNFHTHKKLIAQKNLVSQDDNLGRILAIKELFQSLVACSGPCSSSLQKVAVLAPLIFELYNLVLDLKVNARFSLDKAITVEIGCLVERLVSYISLCCCEGVDDHDDTIAFSPCFVDLVKVWTVQRREIGFEFKDDFKMFFPMISDEARNGLLVGSRVGALAGIVMCQTFLLSLCLKFGLEDPQEKLKEDVLNLAANSIIGYRSCYFFDTLLKMLLEFSLPVTSLLTVVDEVLLREALFDAIILVDYPFFNPGCGIRLCSHHLNSLASTWLFVADKAMKFVWHKGDQTKVISYMKAFSKSLIHSQLLKWVSTQIVMAEDANKNISTPAAFMEWLVQLTSQTSKGFFNEEFSMLLEKAMNYISEMKTALPYLALDGNYNFCIDQKVRENGGADEDFEMIDTAEGAKTGCNTTLTANDECRKRKGEKDEGGIRVKLLKYQMHDSPIKSFSPFQNEVGLIRRS</sequence>
<protein>
    <submittedName>
        <fullName evidence="1">Uncharacterized protein</fullName>
    </submittedName>
</protein>
<dbReference type="RefSeq" id="XP_021763688.1">
    <property type="nucleotide sequence ID" value="XM_021907996.1"/>
</dbReference>
<dbReference type="KEGG" id="cqi:110715513"/>
<organism evidence="1 2">
    <name type="scientific">Chenopodium quinoa</name>
    <name type="common">Quinoa</name>
    <dbReference type="NCBI Taxonomy" id="63459"/>
    <lineage>
        <taxon>Eukaryota</taxon>
        <taxon>Viridiplantae</taxon>
        <taxon>Streptophyta</taxon>
        <taxon>Embryophyta</taxon>
        <taxon>Tracheophyta</taxon>
        <taxon>Spermatophyta</taxon>
        <taxon>Magnoliopsida</taxon>
        <taxon>eudicotyledons</taxon>
        <taxon>Gunneridae</taxon>
        <taxon>Pentapetalae</taxon>
        <taxon>Caryophyllales</taxon>
        <taxon>Chenopodiaceae</taxon>
        <taxon>Chenopodioideae</taxon>
        <taxon>Atripliceae</taxon>
        <taxon>Chenopodium</taxon>
    </lineage>
</organism>
<reference evidence="1" key="2">
    <citation type="submission" date="2021-03" db="UniProtKB">
        <authorList>
            <consortium name="EnsemblPlants"/>
        </authorList>
    </citation>
    <scope>IDENTIFICATION</scope>
</reference>
<dbReference type="GeneID" id="110728349"/>
<dbReference type="Proteomes" id="UP000596660">
    <property type="component" value="Unplaced"/>
</dbReference>
<dbReference type="Gramene" id="AUR62043933-RA">
    <property type="protein sequence ID" value="AUR62043933-RA:cds"/>
    <property type="gene ID" value="AUR62043933"/>
</dbReference>
<evidence type="ECO:0000313" key="1">
    <source>
        <dbReference type="EnsemblPlants" id="AUR62043933-RA:cds"/>
    </source>
</evidence>
<dbReference type="PANTHER" id="PTHR35505">
    <property type="entry name" value="OS01G0600300 PROTEIN"/>
    <property type="match status" value="1"/>
</dbReference>